<dbReference type="Proteomes" id="UP000252586">
    <property type="component" value="Unassembled WGS sequence"/>
</dbReference>
<dbReference type="GO" id="GO:0020037">
    <property type="term" value="F:heme binding"/>
    <property type="evidence" value="ECO:0007669"/>
    <property type="project" value="InterPro"/>
</dbReference>
<comment type="cofactor">
    <cofactor evidence="3">
        <name>FAD</name>
        <dbReference type="ChEBI" id="CHEBI:57692"/>
    </cofactor>
</comment>
<dbReference type="GO" id="GO:0004497">
    <property type="term" value="F:monooxygenase activity"/>
    <property type="evidence" value="ECO:0007669"/>
    <property type="project" value="UniProtKB-KW"/>
</dbReference>
<protein>
    <submittedName>
        <fullName evidence="18">Unspecific monooxygenase</fullName>
    </submittedName>
</protein>
<comment type="cofactor">
    <cofactor evidence="1">
        <name>FMN</name>
        <dbReference type="ChEBI" id="CHEBI:58210"/>
    </cofactor>
</comment>
<evidence type="ECO:0000256" key="6">
    <source>
        <dbReference type="ARBA" id="ARBA00022448"/>
    </source>
</evidence>
<evidence type="ECO:0000313" key="18">
    <source>
        <dbReference type="EMBL" id="RBO84446.1"/>
    </source>
</evidence>
<dbReference type="InterPro" id="IPR002401">
    <property type="entry name" value="Cyt_P450_E_grp-I"/>
</dbReference>
<dbReference type="InterPro" id="IPR017972">
    <property type="entry name" value="Cyt_P450_CS"/>
</dbReference>
<comment type="similarity">
    <text evidence="5 17">Belongs to the cytochrome P450 family.</text>
</comment>
<keyword evidence="11" id="KW-0274">FAD</keyword>
<dbReference type="InterPro" id="IPR036396">
    <property type="entry name" value="Cyt_P450_sf"/>
</dbReference>
<evidence type="ECO:0000256" key="12">
    <source>
        <dbReference type="ARBA" id="ARBA00022857"/>
    </source>
</evidence>
<dbReference type="GO" id="GO:0005506">
    <property type="term" value="F:iron ion binding"/>
    <property type="evidence" value="ECO:0007669"/>
    <property type="project" value="InterPro"/>
</dbReference>
<evidence type="ECO:0000256" key="2">
    <source>
        <dbReference type="ARBA" id="ARBA00001971"/>
    </source>
</evidence>
<proteinExistence type="inferred from homology"/>
<gene>
    <name evidence="18" type="ORF">DFR74_1167</name>
</gene>
<dbReference type="STRING" id="1210090.GCA_001613185_04038"/>
<dbReference type="CDD" id="cd11068">
    <property type="entry name" value="CYP120A1"/>
    <property type="match status" value="1"/>
</dbReference>
<dbReference type="EMBL" id="QNRE01000016">
    <property type="protein sequence ID" value="RBO84446.1"/>
    <property type="molecule type" value="Genomic_DNA"/>
</dbReference>
<keyword evidence="6" id="KW-0813">Transport</keyword>
<dbReference type="AlphaFoldDB" id="A0A366D3D0"/>
<keyword evidence="7 16" id="KW-0349">Heme</keyword>
<dbReference type="FunFam" id="1.10.630.10:FF:000040">
    <property type="entry name" value="Bifunctional cytochrome P450/NADPH--P450 reductase"/>
    <property type="match status" value="1"/>
</dbReference>
<keyword evidence="8" id="KW-0285">Flavoprotein</keyword>
<dbReference type="PANTHER" id="PTHR24305:SF166">
    <property type="entry name" value="CYTOCHROME P450 12A4, MITOCHONDRIAL-RELATED"/>
    <property type="match status" value="1"/>
</dbReference>
<sequence length="479" mass="54732">MAMSPPRTGRDEAAVLPHPRWRLPVVGDLFTMNVAKPTQTSRRDARRLGPIFERRITNWPMIVVSGADLIAEINDEHHWTKHLGVPLRKLRRVARDGLFTARNDEPAWSAAHNILAPAFTQTAMRSYHQTMAATIGELLDTWGDTHHIADIAEEMNRLTLEIIARTGFGYSFDSFSYTPGQAHPFVEAMLRGLTYINRNANLPPLLQNTLGRRAAGQHRRDIAFMHRTVDDVIAARRTSGTVGQHDDLLDRMLTTTDPDTGEHLDATNIRNQILTFLVAGHETSAGALAFALYELAKNPEVAARARAEVDDHFPGRDRPITSYEDVAKLRYLRRVVDETLRLWPVAPGYFREARHEVTIGDGKYRFQQGDWVFVLTWYAHRDPETWGPDAERFDPDRWAPQRQRELDRRRVYRPFGVGHRACIGRQFANHEVLLTLAHVLHQYEIHIDGDYTLDVAEQITLKPAGLRVRVDRRTDLTTH</sequence>
<keyword evidence="13 17" id="KW-0560">Oxidoreductase</keyword>
<evidence type="ECO:0000256" key="3">
    <source>
        <dbReference type="ARBA" id="ARBA00001974"/>
    </source>
</evidence>
<keyword evidence="10 16" id="KW-0479">Metal-binding</keyword>
<dbReference type="Gene3D" id="1.10.630.10">
    <property type="entry name" value="Cytochrome P450"/>
    <property type="match status" value="1"/>
</dbReference>
<dbReference type="PRINTS" id="PR00463">
    <property type="entry name" value="EP450I"/>
</dbReference>
<evidence type="ECO:0000256" key="11">
    <source>
        <dbReference type="ARBA" id="ARBA00022827"/>
    </source>
</evidence>
<evidence type="ECO:0000256" key="13">
    <source>
        <dbReference type="ARBA" id="ARBA00023002"/>
    </source>
</evidence>
<evidence type="ECO:0000256" key="16">
    <source>
        <dbReference type="PIRSR" id="PIRSR602401-1"/>
    </source>
</evidence>
<keyword evidence="15 17" id="KW-0503">Monooxygenase</keyword>
<evidence type="ECO:0000256" key="10">
    <source>
        <dbReference type="ARBA" id="ARBA00022723"/>
    </source>
</evidence>
<comment type="caution">
    <text evidence="18">The sequence shown here is derived from an EMBL/GenBank/DDBJ whole genome shotgun (WGS) entry which is preliminary data.</text>
</comment>
<evidence type="ECO:0000256" key="8">
    <source>
        <dbReference type="ARBA" id="ARBA00022630"/>
    </source>
</evidence>
<dbReference type="GO" id="GO:0016705">
    <property type="term" value="F:oxidoreductase activity, acting on paired donors, with incorporation or reduction of molecular oxygen"/>
    <property type="evidence" value="ECO:0007669"/>
    <property type="project" value="InterPro"/>
</dbReference>
<keyword evidence="19" id="KW-1185">Reference proteome</keyword>
<evidence type="ECO:0000256" key="1">
    <source>
        <dbReference type="ARBA" id="ARBA00001917"/>
    </source>
</evidence>
<keyword evidence="9" id="KW-0288">FMN</keyword>
<evidence type="ECO:0000256" key="14">
    <source>
        <dbReference type="ARBA" id="ARBA00023004"/>
    </source>
</evidence>
<dbReference type="PRINTS" id="PR00385">
    <property type="entry name" value="P450"/>
</dbReference>
<dbReference type="InterPro" id="IPR001128">
    <property type="entry name" value="Cyt_P450"/>
</dbReference>
<evidence type="ECO:0000313" key="19">
    <source>
        <dbReference type="Proteomes" id="UP000252586"/>
    </source>
</evidence>
<reference evidence="18 19" key="1">
    <citation type="submission" date="2018-06" db="EMBL/GenBank/DDBJ databases">
        <title>Genomic Encyclopedia of Type Strains, Phase IV (KMG-IV): sequencing the most valuable type-strain genomes for metagenomic binning, comparative biology and taxonomic classification.</title>
        <authorList>
            <person name="Goeker M."/>
        </authorList>
    </citation>
    <scope>NUCLEOTIDE SEQUENCE [LARGE SCALE GENOMIC DNA]</scope>
    <source>
        <strain evidence="18 19">DSM 44599</strain>
    </source>
</reference>
<name>A0A366D3D0_9NOCA</name>
<evidence type="ECO:0000256" key="15">
    <source>
        <dbReference type="ARBA" id="ARBA00023033"/>
    </source>
</evidence>
<evidence type="ECO:0000256" key="5">
    <source>
        <dbReference type="ARBA" id="ARBA00010617"/>
    </source>
</evidence>
<keyword evidence="12" id="KW-0521">NADP</keyword>
<dbReference type="InterPro" id="IPR050121">
    <property type="entry name" value="Cytochrome_P450_monoxygenase"/>
</dbReference>
<accession>A0A366D3D0</accession>
<evidence type="ECO:0000256" key="9">
    <source>
        <dbReference type="ARBA" id="ARBA00022643"/>
    </source>
</evidence>
<dbReference type="SUPFAM" id="SSF48264">
    <property type="entry name" value="Cytochrome P450"/>
    <property type="match status" value="1"/>
</dbReference>
<dbReference type="Pfam" id="PF00067">
    <property type="entry name" value="p450"/>
    <property type="match status" value="1"/>
</dbReference>
<feature type="binding site" description="axial binding residue" evidence="16">
    <location>
        <position position="422"/>
    </location>
    <ligand>
        <name>heme</name>
        <dbReference type="ChEBI" id="CHEBI:30413"/>
    </ligand>
    <ligandPart>
        <name>Fe</name>
        <dbReference type="ChEBI" id="CHEBI:18248"/>
    </ligandPart>
</feature>
<evidence type="ECO:0000256" key="4">
    <source>
        <dbReference type="ARBA" id="ARBA00010018"/>
    </source>
</evidence>
<dbReference type="PROSITE" id="PS00086">
    <property type="entry name" value="CYTOCHROME_P450"/>
    <property type="match status" value="1"/>
</dbReference>
<keyword evidence="14 16" id="KW-0408">Iron</keyword>
<organism evidence="18 19">
    <name type="scientific">Nocardia puris</name>
    <dbReference type="NCBI Taxonomy" id="208602"/>
    <lineage>
        <taxon>Bacteria</taxon>
        <taxon>Bacillati</taxon>
        <taxon>Actinomycetota</taxon>
        <taxon>Actinomycetes</taxon>
        <taxon>Mycobacteriales</taxon>
        <taxon>Nocardiaceae</taxon>
        <taxon>Nocardia</taxon>
    </lineage>
</organism>
<dbReference type="PANTHER" id="PTHR24305">
    <property type="entry name" value="CYTOCHROME P450"/>
    <property type="match status" value="1"/>
</dbReference>
<evidence type="ECO:0000256" key="7">
    <source>
        <dbReference type="ARBA" id="ARBA00022617"/>
    </source>
</evidence>
<evidence type="ECO:0000256" key="17">
    <source>
        <dbReference type="RuleBase" id="RU000461"/>
    </source>
</evidence>
<comment type="cofactor">
    <cofactor evidence="2 16">
        <name>heme</name>
        <dbReference type="ChEBI" id="CHEBI:30413"/>
    </cofactor>
</comment>
<comment type="similarity">
    <text evidence="4">In the N-terminal section; belongs to the cytochrome P450 family.</text>
</comment>